<reference evidence="2 3" key="1">
    <citation type="submission" date="2019-01" db="EMBL/GenBank/DDBJ databases">
        <authorList>
            <person name="Ferrante I. M."/>
        </authorList>
    </citation>
    <scope>NUCLEOTIDE SEQUENCE [LARGE SCALE GENOMIC DNA]</scope>
    <source>
        <strain evidence="2 3">B856</strain>
    </source>
</reference>
<organism evidence="2 3">
    <name type="scientific">Pseudo-nitzschia multistriata</name>
    <dbReference type="NCBI Taxonomy" id="183589"/>
    <lineage>
        <taxon>Eukaryota</taxon>
        <taxon>Sar</taxon>
        <taxon>Stramenopiles</taxon>
        <taxon>Ochrophyta</taxon>
        <taxon>Bacillariophyta</taxon>
        <taxon>Bacillariophyceae</taxon>
        <taxon>Bacillariophycidae</taxon>
        <taxon>Bacillariales</taxon>
        <taxon>Bacillariaceae</taxon>
        <taxon>Pseudo-nitzschia</taxon>
    </lineage>
</organism>
<dbReference type="EMBL" id="CAACVS010000182">
    <property type="protein sequence ID" value="VEU38721.1"/>
    <property type="molecule type" value="Genomic_DNA"/>
</dbReference>
<dbReference type="PANTHER" id="PTHR43876">
    <property type="entry name" value="UBIQUINONE BIOSYNTHESIS MONOOXYGENASE COQ6, MITOCHONDRIAL"/>
    <property type="match status" value="1"/>
</dbReference>
<dbReference type="Pfam" id="PF01494">
    <property type="entry name" value="FAD_binding_3"/>
    <property type="match status" value="1"/>
</dbReference>
<feature type="domain" description="FAD-binding" evidence="1">
    <location>
        <begin position="46"/>
        <end position="179"/>
    </location>
</feature>
<dbReference type="InterPro" id="IPR002938">
    <property type="entry name" value="FAD-bd"/>
</dbReference>
<sequence>MQVWQNSSPAALTFTSNDLDPDHTEKQYLGGCCEDQALVSALYEEIQGSTEIFLNTSLDSFDTGDSNNLATVKTKQGDEFKTALLVGADGGNSWVRRTAGVSRIGGDYDQHALTFTVALENPTSMNGRAFQRYLSDGGPLALLPTYSANHAVIVWSTSPGNIARWKNASEEDLVQHLNDCLLEGPQRIPSLIEEVENSKFSNENSSALHLLAMLLTLYIPWLVKA</sequence>
<dbReference type="Proteomes" id="UP000291116">
    <property type="component" value="Unassembled WGS sequence"/>
</dbReference>
<protein>
    <recommendedName>
        <fullName evidence="1">FAD-binding domain-containing protein</fullName>
    </recommendedName>
</protein>
<dbReference type="InterPro" id="IPR051205">
    <property type="entry name" value="UbiH/COQ6_monooxygenase"/>
</dbReference>
<accession>A0A448Z9L7</accession>
<gene>
    <name evidence="2" type="ORF">PSNMU_V1.4_AUG-EV-PASAV3_0054950</name>
</gene>
<dbReference type="SUPFAM" id="SSF51905">
    <property type="entry name" value="FAD/NAD(P)-binding domain"/>
    <property type="match status" value="1"/>
</dbReference>
<evidence type="ECO:0000313" key="2">
    <source>
        <dbReference type="EMBL" id="VEU38721.1"/>
    </source>
</evidence>
<dbReference type="InterPro" id="IPR036188">
    <property type="entry name" value="FAD/NAD-bd_sf"/>
</dbReference>
<dbReference type="OrthoDB" id="683240at2759"/>
<dbReference type="GO" id="GO:0071949">
    <property type="term" value="F:FAD binding"/>
    <property type="evidence" value="ECO:0007669"/>
    <property type="project" value="InterPro"/>
</dbReference>
<evidence type="ECO:0000313" key="3">
    <source>
        <dbReference type="Proteomes" id="UP000291116"/>
    </source>
</evidence>
<proteinExistence type="predicted"/>
<dbReference type="AlphaFoldDB" id="A0A448Z9L7"/>
<dbReference type="GO" id="GO:0005739">
    <property type="term" value="C:mitochondrion"/>
    <property type="evidence" value="ECO:0007669"/>
    <property type="project" value="TreeGrafter"/>
</dbReference>
<evidence type="ECO:0000259" key="1">
    <source>
        <dbReference type="Pfam" id="PF01494"/>
    </source>
</evidence>
<dbReference type="Gene3D" id="3.50.50.60">
    <property type="entry name" value="FAD/NAD(P)-binding domain"/>
    <property type="match status" value="1"/>
</dbReference>
<name>A0A448Z9L7_9STRA</name>
<dbReference type="PANTHER" id="PTHR43876:SF7">
    <property type="entry name" value="UBIQUINONE BIOSYNTHESIS MONOOXYGENASE COQ6, MITOCHONDRIAL"/>
    <property type="match status" value="1"/>
</dbReference>
<keyword evidence="3" id="KW-1185">Reference proteome</keyword>